<evidence type="ECO:0000313" key="3">
    <source>
        <dbReference type="EMBL" id="WLF44860.1"/>
    </source>
</evidence>
<dbReference type="AlphaFoldDB" id="A0AAX3Y823"/>
<evidence type="ECO:0000313" key="4">
    <source>
        <dbReference type="Proteomes" id="UP001066327"/>
    </source>
</evidence>
<dbReference type="Proteomes" id="UP001066327">
    <property type="component" value="Unassembled WGS sequence"/>
</dbReference>
<dbReference type="EMBL" id="JAPWIS010000031">
    <property type="protein sequence ID" value="MCZ4589419.1"/>
    <property type="molecule type" value="Genomic_DNA"/>
</dbReference>
<gene>
    <name evidence="2" type="ORF">O4328_38285</name>
    <name evidence="3" type="ORF">Q5707_23460</name>
</gene>
<keyword evidence="4" id="KW-1185">Reference proteome</keyword>
<accession>A0AAX3Y823</accession>
<dbReference type="RefSeq" id="WP_155755948.1">
    <property type="nucleotide sequence ID" value="NZ_CAJUXZ010000001.1"/>
</dbReference>
<reference evidence="3" key="2">
    <citation type="submission" date="2023-07" db="EMBL/GenBank/DDBJ databases">
        <title>Genomic analysis of Rhodococcus opacus VOC-14 with glycol ethers degradation activity.</title>
        <authorList>
            <person name="Narkevich D.A."/>
            <person name="Hlushen A.M."/>
            <person name="Akhremchuk A.E."/>
            <person name="Sikolenko M.A."/>
            <person name="Valentovich L.N."/>
        </authorList>
    </citation>
    <scope>NUCLEOTIDE SEQUENCE</scope>
    <source>
        <strain evidence="3">VOC-14</strain>
    </source>
</reference>
<proteinExistence type="predicted"/>
<feature type="compositionally biased region" description="Basic and acidic residues" evidence="1">
    <location>
        <begin position="35"/>
        <end position="53"/>
    </location>
</feature>
<evidence type="ECO:0000256" key="1">
    <source>
        <dbReference type="SAM" id="MobiDB-lite"/>
    </source>
</evidence>
<evidence type="ECO:0000313" key="2">
    <source>
        <dbReference type="EMBL" id="MCZ4589419.1"/>
    </source>
</evidence>
<organism evidence="3 5">
    <name type="scientific">Rhodococcus opacus</name>
    <name type="common">Nocardia opaca</name>
    <dbReference type="NCBI Taxonomy" id="37919"/>
    <lineage>
        <taxon>Bacteria</taxon>
        <taxon>Bacillati</taxon>
        <taxon>Actinomycetota</taxon>
        <taxon>Actinomycetes</taxon>
        <taxon>Mycobacteriales</taxon>
        <taxon>Nocardiaceae</taxon>
        <taxon>Rhodococcus</taxon>
    </lineage>
</organism>
<dbReference type="EMBL" id="CP130953">
    <property type="protein sequence ID" value="WLF44860.1"/>
    <property type="molecule type" value="Genomic_DNA"/>
</dbReference>
<evidence type="ECO:0000313" key="5">
    <source>
        <dbReference type="Proteomes" id="UP001231166"/>
    </source>
</evidence>
<sequence>MITDDPDTITAAQVHRHLDEITEVDHAIQRHRHRDLADRPDRAPARDRRSDTR</sequence>
<feature type="region of interest" description="Disordered" evidence="1">
    <location>
        <begin position="20"/>
        <end position="53"/>
    </location>
</feature>
<name>A0AAX3Y823_RHOOP</name>
<protein>
    <submittedName>
        <fullName evidence="3">Uncharacterized protein</fullName>
    </submittedName>
</protein>
<reference evidence="2" key="1">
    <citation type="submission" date="2022-12" db="EMBL/GenBank/DDBJ databases">
        <authorList>
            <person name="Krivoruchko A.V."/>
            <person name="Elkin A."/>
        </authorList>
    </citation>
    <scope>NUCLEOTIDE SEQUENCE</scope>
    <source>
        <strain evidence="2">IEGM 249</strain>
    </source>
</reference>
<dbReference type="Proteomes" id="UP001231166">
    <property type="component" value="Chromosome"/>
</dbReference>